<keyword evidence="1 6" id="KW-0645">Protease</keyword>
<feature type="compositionally biased region" description="Pro residues" evidence="3">
    <location>
        <begin position="234"/>
        <end position="250"/>
    </location>
</feature>
<dbReference type="RefSeq" id="WP_100879577.1">
    <property type="nucleotide sequence ID" value="NZ_JBICSI010000006.1"/>
</dbReference>
<protein>
    <submittedName>
        <fullName evidence="6">Serine protease PepD</fullName>
    </submittedName>
</protein>
<dbReference type="SMART" id="SM00228">
    <property type="entry name" value="PDZ"/>
    <property type="match status" value="1"/>
</dbReference>
<dbReference type="Proteomes" id="UP000232453">
    <property type="component" value="Unassembled WGS sequence"/>
</dbReference>
<evidence type="ECO:0000313" key="7">
    <source>
        <dbReference type="Proteomes" id="UP000232453"/>
    </source>
</evidence>
<accession>A0AA44ZR10</accession>
<feature type="compositionally biased region" description="Low complexity" evidence="3">
    <location>
        <begin position="125"/>
        <end position="143"/>
    </location>
</feature>
<comment type="caution">
    <text evidence="6">The sequence shown here is derived from an EMBL/GenBank/DDBJ whole genome shotgun (WGS) entry which is preliminary data.</text>
</comment>
<feature type="transmembrane region" description="Helical" evidence="4">
    <location>
        <begin position="259"/>
        <end position="281"/>
    </location>
</feature>
<dbReference type="InterPro" id="IPR051201">
    <property type="entry name" value="Chloro_Bact_Ser_Proteases"/>
</dbReference>
<feature type="domain" description="PDZ" evidence="5">
    <location>
        <begin position="512"/>
        <end position="584"/>
    </location>
</feature>
<keyword evidence="4" id="KW-0812">Transmembrane</keyword>
<dbReference type="Gene3D" id="2.40.10.120">
    <property type="match status" value="1"/>
</dbReference>
<evidence type="ECO:0000256" key="3">
    <source>
        <dbReference type="SAM" id="MobiDB-lite"/>
    </source>
</evidence>
<dbReference type="PANTHER" id="PTHR43343:SF3">
    <property type="entry name" value="PROTEASE DO-LIKE 8, CHLOROPLASTIC"/>
    <property type="match status" value="1"/>
</dbReference>
<dbReference type="InterPro" id="IPR001478">
    <property type="entry name" value="PDZ"/>
</dbReference>
<feature type="compositionally biased region" description="Low complexity" evidence="3">
    <location>
        <begin position="196"/>
        <end position="211"/>
    </location>
</feature>
<dbReference type="InterPro" id="IPR009003">
    <property type="entry name" value="Peptidase_S1_PA"/>
</dbReference>
<sequence length="597" mass="57189">MTQDNPPDEPTRTGAGTSGGASGDAAGREGGPAATAGPAGSSGDAAPEEDGPRSSSSGSSTDGSASDGVTDAPATGSPGAGDGAEAGPAGDTAATGAGGESATTPATADDDASTRSGTTDDDASTRSGTTAATTAAGASAATPADEDATPHHDHGPDTEAVSTQDPPTDRWAVPANPWARPGSTAADAPVAGSGGATPDAAAPDTSTDTTPVLADGARELPAHPDATGAAAPGEPAPPPWAVGAPPAPRRPPGRGRRSVVLLAAGLLIALVAGALGGLIGARLTGGSGGTAPSGSVEAVAEKVLPAVVQIRVDGGAGNVGDRGEGSGMIVGNDGLILTNNHVVAPAAQGGTLRVVLQDGRTAIGTIVGQDPQSDIALVRTDLPGLSAVELGDSDRVRVGQQVTAFGSPLGLGGSVTTGIVSAVDRAVGIPAESGAPGASDTVLNAIQTDAAINPGNSGGPLVDSDGRVVGINSAIATAGPGGGSIGVGFSIPINQARRIADQLRGGGKATHAVLGVTVGNDPQLRGAVIQEVTPDGAAAKAGLRLQEIVARLGDQRITTGTDLQAAVRSQPPGSVVQLEVVDAGGATRTVEVTLGEQ</sequence>
<organism evidence="6 7">
    <name type="scientific">Pseudonocardia alni</name>
    <name type="common">Amycolata alni</name>
    <dbReference type="NCBI Taxonomy" id="33907"/>
    <lineage>
        <taxon>Bacteria</taxon>
        <taxon>Bacillati</taxon>
        <taxon>Actinomycetota</taxon>
        <taxon>Actinomycetes</taxon>
        <taxon>Pseudonocardiales</taxon>
        <taxon>Pseudonocardiaceae</taxon>
        <taxon>Pseudonocardia</taxon>
    </lineage>
</organism>
<feature type="compositionally biased region" description="Low complexity" evidence="3">
    <location>
        <begin position="54"/>
        <end position="71"/>
    </location>
</feature>
<keyword evidence="4" id="KW-0472">Membrane</keyword>
<dbReference type="InterPro" id="IPR001940">
    <property type="entry name" value="Peptidase_S1C"/>
</dbReference>
<dbReference type="SUPFAM" id="SSF50494">
    <property type="entry name" value="Trypsin-like serine proteases"/>
    <property type="match status" value="1"/>
</dbReference>
<dbReference type="Gene3D" id="2.30.42.10">
    <property type="match status" value="1"/>
</dbReference>
<feature type="region of interest" description="Disordered" evidence="3">
    <location>
        <begin position="1"/>
        <end position="255"/>
    </location>
</feature>
<dbReference type="GO" id="GO:0006508">
    <property type="term" value="P:proteolysis"/>
    <property type="evidence" value="ECO:0007669"/>
    <property type="project" value="UniProtKB-KW"/>
</dbReference>
<evidence type="ECO:0000313" key="6">
    <source>
        <dbReference type="EMBL" id="PKB32364.1"/>
    </source>
</evidence>
<feature type="compositionally biased region" description="Low complexity" evidence="3">
    <location>
        <begin position="224"/>
        <end position="233"/>
    </location>
</feature>
<evidence type="ECO:0000256" key="4">
    <source>
        <dbReference type="SAM" id="Phobius"/>
    </source>
</evidence>
<feature type="compositionally biased region" description="Low complexity" evidence="3">
    <location>
        <begin position="31"/>
        <end position="45"/>
    </location>
</feature>
<reference evidence="6 7" key="1">
    <citation type="submission" date="2017-11" db="EMBL/GenBank/DDBJ databases">
        <title>Sequencing the genomes of 1000 actinobacteria strains.</title>
        <authorList>
            <person name="Klenk H.-P."/>
        </authorList>
    </citation>
    <scope>NUCLEOTIDE SEQUENCE [LARGE SCALE GENOMIC DNA]</scope>
    <source>
        <strain evidence="6 7">DSM 44104</strain>
    </source>
</reference>
<dbReference type="SUPFAM" id="SSF50156">
    <property type="entry name" value="PDZ domain-like"/>
    <property type="match status" value="1"/>
</dbReference>
<proteinExistence type="predicted"/>
<gene>
    <name evidence="6" type="ORF">ATL51_4089</name>
</gene>
<dbReference type="InterPro" id="IPR036034">
    <property type="entry name" value="PDZ_sf"/>
</dbReference>
<evidence type="ECO:0000259" key="5">
    <source>
        <dbReference type="SMART" id="SM00228"/>
    </source>
</evidence>
<feature type="compositionally biased region" description="Basic and acidic residues" evidence="3">
    <location>
        <begin position="148"/>
        <end position="157"/>
    </location>
</feature>
<dbReference type="PRINTS" id="PR00834">
    <property type="entry name" value="PROTEASES2C"/>
</dbReference>
<dbReference type="AlphaFoldDB" id="A0AA44ZR10"/>
<evidence type="ECO:0000256" key="2">
    <source>
        <dbReference type="ARBA" id="ARBA00022801"/>
    </source>
</evidence>
<name>A0AA44ZR10_PSEA5</name>
<evidence type="ECO:0000256" key="1">
    <source>
        <dbReference type="ARBA" id="ARBA00022670"/>
    </source>
</evidence>
<dbReference type="GO" id="GO:0004252">
    <property type="term" value="F:serine-type endopeptidase activity"/>
    <property type="evidence" value="ECO:0007669"/>
    <property type="project" value="InterPro"/>
</dbReference>
<keyword evidence="2" id="KW-0378">Hydrolase</keyword>
<dbReference type="EMBL" id="PHUJ01000003">
    <property type="protein sequence ID" value="PKB32364.1"/>
    <property type="molecule type" value="Genomic_DNA"/>
</dbReference>
<keyword evidence="4" id="KW-1133">Transmembrane helix</keyword>
<feature type="compositionally biased region" description="Low complexity" evidence="3">
    <location>
        <begin position="85"/>
        <end position="107"/>
    </location>
</feature>
<dbReference type="PANTHER" id="PTHR43343">
    <property type="entry name" value="PEPTIDASE S12"/>
    <property type="match status" value="1"/>
</dbReference>
<dbReference type="Pfam" id="PF13365">
    <property type="entry name" value="Trypsin_2"/>
    <property type="match status" value="1"/>
</dbReference>
<dbReference type="Pfam" id="PF13180">
    <property type="entry name" value="PDZ_2"/>
    <property type="match status" value="1"/>
</dbReference>